<name>A0A1C2JEE7_ACITH</name>
<reference evidence="1 2" key="1">
    <citation type="journal article" date="2016" name="Int. J. Mol. Sci.">
        <title>Comparative genomics of the extreme acidophile Acidithiobacillus thiooxidans reveals intraspecific divergence and niche adaptation.</title>
        <authorList>
            <person name="Zhang X."/>
            <person name="Feng X."/>
            <person name="Tao J."/>
            <person name="Ma L."/>
            <person name="Xiao Y."/>
            <person name="Liang Y."/>
            <person name="Liu X."/>
            <person name="Yin H."/>
        </authorList>
    </citation>
    <scope>NUCLEOTIDE SEQUENCE [LARGE SCALE GENOMIC DNA]</scope>
    <source>
        <strain evidence="1 2">A02</strain>
    </source>
</reference>
<evidence type="ECO:0000313" key="1">
    <source>
        <dbReference type="EMBL" id="OCX72315.1"/>
    </source>
</evidence>
<evidence type="ECO:0000313" key="2">
    <source>
        <dbReference type="Proteomes" id="UP000094893"/>
    </source>
</evidence>
<dbReference type="EMBL" id="LWSA01000145">
    <property type="protein sequence ID" value="OCX72315.1"/>
    <property type="molecule type" value="Genomic_DNA"/>
</dbReference>
<dbReference type="RefSeq" id="WP_024895264.1">
    <property type="nucleotide sequence ID" value="NZ_JAAVXF010000339.1"/>
</dbReference>
<organism evidence="1 2">
    <name type="scientific">Acidithiobacillus thiooxidans</name>
    <name type="common">Thiobacillus thiooxidans</name>
    <dbReference type="NCBI Taxonomy" id="930"/>
    <lineage>
        <taxon>Bacteria</taxon>
        <taxon>Pseudomonadati</taxon>
        <taxon>Pseudomonadota</taxon>
        <taxon>Acidithiobacillia</taxon>
        <taxon>Acidithiobacillales</taxon>
        <taxon>Acidithiobacillaceae</taxon>
        <taxon>Acidithiobacillus</taxon>
    </lineage>
</organism>
<protein>
    <submittedName>
        <fullName evidence="1">Uncharacterized protein</fullName>
    </submittedName>
</protein>
<dbReference type="AlphaFoldDB" id="A0A1C2JEE7"/>
<comment type="caution">
    <text evidence="1">The sequence shown here is derived from an EMBL/GenBank/DDBJ whole genome shotgun (WGS) entry which is preliminary data.</text>
</comment>
<sequence>MAKCHTQSASEVARIFNMKTGTALLIRSDRKVLRRNIVSGKWQEYRKIKEGVSVEAYIAHRMNDHSGGYWVTLKRGMIPCFDVISAMERNGVAEATDGCENIEPDGKCLHGYPAWPLVAIHHCLAG</sequence>
<proteinExistence type="predicted"/>
<dbReference type="Proteomes" id="UP000094893">
    <property type="component" value="Unassembled WGS sequence"/>
</dbReference>
<gene>
    <name evidence="1" type="ORF">A6P07_10135</name>
</gene>
<accession>A0A1C2JEE7</accession>